<evidence type="ECO:0000313" key="3">
    <source>
        <dbReference type="EMBL" id="SNT53454.1"/>
    </source>
</evidence>
<evidence type="ECO:0000313" key="4">
    <source>
        <dbReference type="Proteomes" id="UP000198318"/>
    </source>
</evidence>
<name>A0A239NGB4_9ACTN</name>
<keyword evidence="4" id="KW-1185">Reference proteome</keyword>
<dbReference type="Proteomes" id="UP000198318">
    <property type="component" value="Unassembled WGS sequence"/>
</dbReference>
<evidence type="ECO:0000256" key="1">
    <source>
        <dbReference type="SAM" id="MobiDB-lite"/>
    </source>
</evidence>
<dbReference type="GO" id="GO:0003824">
    <property type="term" value="F:catalytic activity"/>
    <property type="evidence" value="ECO:0007669"/>
    <property type="project" value="InterPro"/>
</dbReference>
<dbReference type="Gene3D" id="1.20.120.680">
    <property type="entry name" value="Formiminotetrahydrofolate cyclodeaminase monomer, up-and-down helical bundle"/>
    <property type="match status" value="1"/>
</dbReference>
<accession>A0A239NGB4</accession>
<protein>
    <submittedName>
        <fullName evidence="3">Formiminotetrahydrofolate cyclodeaminase</fullName>
    </submittedName>
</protein>
<reference evidence="3 4" key="1">
    <citation type="submission" date="2017-06" db="EMBL/GenBank/DDBJ databases">
        <authorList>
            <person name="Kim H.J."/>
            <person name="Triplett B.A."/>
        </authorList>
    </citation>
    <scope>NUCLEOTIDE SEQUENCE [LARGE SCALE GENOMIC DNA]</scope>
    <source>
        <strain evidence="3 4">DSM 44715</strain>
    </source>
</reference>
<evidence type="ECO:0000259" key="2">
    <source>
        <dbReference type="Pfam" id="PF04961"/>
    </source>
</evidence>
<dbReference type="InterPro" id="IPR007044">
    <property type="entry name" value="Cyclodeamin/CycHdrlase"/>
</dbReference>
<dbReference type="AlphaFoldDB" id="A0A239NGB4"/>
<dbReference type="EMBL" id="FZOR01000040">
    <property type="protein sequence ID" value="SNT53454.1"/>
    <property type="molecule type" value="Genomic_DNA"/>
</dbReference>
<gene>
    <name evidence="3" type="ORF">SAMN05443665_104032</name>
</gene>
<feature type="region of interest" description="Disordered" evidence="1">
    <location>
        <begin position="180"/>
        <end position="210"/>
    </location>
</feature>
<feature type="compositionally biased region" description="Low complexity" evidence="1">
    <location>
        <begin position="180"/>
        <end position="193"/>
    </location>
</feature>
<dbReference type="RefSeq" id="WP_179271783.1">
    <property type="nucleotide sequence ID" value="NZ_FZOR01000040.1"/>
</dbReference>
<organism evidence="3 4">
    <name type="scientific">Actinomadura meyerae</name>
    <dbReference type="NCBI Taxonomy" id="240840"/>
    <lineage>
        <taxon>Bacteria</taxon>
        <taxon>Bacillati</taxon>
        <taxon>Actinomycetota</taxon>
        <taxon>Actinomycetes</taxon>
        <taxon>Streptosporangiales</taxon>
        <taxon>Thermomonosporaceae</taxon>
        <taxon>Actinomadura</taxon>
    </lineage>
</organism>
<feature type="domain" description="Cyclodeaminase/cyclohydrolase" evidence="2">
    <location>
        <begin position="16"/>
        <end position="173"/>
    </location>
</feature>
<dbReference type="Pfam" id="PF04961">
    <property type="entry name" value="FTCD_C"/>
    <property type="match status" value="1"/>
</dbReference>
<dbReference type="InterPro" id="IPR036178">
    <property type="entry name" value="Formintransfe-cycloase-like_sf"/>
</dbReference>
<sequence>MTAGSPSAAGIPRLRLNEFVERLATRTPTPGGGAVLAVSAAMAASLVQMVIGYTGPERLGTAFPPSRLRGLERLGARALRLAQQDAAAYADYVRASRDTSSDASARRHRAGAAIVAVPLAVCEIAAAVAAAAADLASCGNPHLAGDAAIAAHQAAAAATGAAHLVSANLGDGAADDMRASRAGRLASRARAAAESLPTTGAATRSAEEHR</sequence>
<dbReference type="SUPFAM" id="SSF101262">
    <property type="entry name" value="Methenyltetrahydrofolate cyclohydrolase-like"/>
    <property type="match status" value="1"/>
</dbReference>
<proteinExistence type="predicted"/>